<evidence type="ECO:0000313" key="9">
    <source>
        <dbReference type="EMBL" id="SPP99720.1"/>
    </source>
</evidence>
<gene>
    <name evidence="9" type="ORF">NBG4_110023</name>
</gene>
<comment type="catalytic activity">
    <reaction evidence="1">
        <text>ATP + protein L-histidine = ADP + protein N-phospho-L-histidine.</text>
        <dbReference type="EC" id="2.7.13.3"/>
    </reaction>
</comment>
<feature type="transmembrane region" description="Helical" evidence="7">
    <location>
        <begin position="81"/>
        <end position="101"/>
    </location>
</feature>
<organism evidence="9 10">
    <name type="scientific">Candidatus Sulfobium mesophilum</name>
    <dbReference type="NCBI Taxonomy" id="2016548"/>
    <lineage>
        <taxon>Bacteria</taxon>
        <taxon>Pseudomonadati</taxon>
        <taxon>Nitrospirota</taxon>
        <taxon>Nitrospiria</taxon>
        <taxon>Nitrospirales</taxon>
        <taxon>Nitrospiraceae</taxon>
        <taxon>Candidatus Sulfobium</taxon>
    </lineage>
</organism>
<keyword evidence="6" id="KW-0067">ATP-binding</keyword>
<evidence type="ECO:0000256" key="1">
    <source>
        <dbReference type="ARBA" id="ARBA00000085"/>
    </source>
</evidence>
<accession>A0A2U3QEE9</accession>
<keyword evidence="4" id="KW-0547">Nucleotide-binding</keyword>
<evidence type="ECO:0000313" key="10">
    <source>
        <dbReference type="Proteomes" id="UP000245125"/>
    </source>
</evidence>
<dbReference type="PANTHER" id="PTHR44936">
    <property type="entry name" value="SENSOR PROTEIN CREC"/>
    <property type="match status" value="1"/>
</dbReference>
<dbReference type="InterPro" id="IPR005467">
    <property type="entry name" value="His_kinase_dom"/>
</dbReference>
<dbReference type="GO" id="GO:0000155">
    <property type="term" value="F:phosphorelay sensor kinase activity"/>
    <property type="evidence" value="ECO:0007669"/>
    <property type="project" value="TreeGrafter"/>
</dbReference>
<dbReference type="PANTHER" id="PTHR44936:SF10">
    <property type="entry name" value="SENSOR PROTEIN RSTB"/>
    <property type="match status" value="1"/>
</dbReference>
<name>A0A2U3QEE9_9BACT</name>
<evidence type="ECO:0000256" key="6">
    <source>
        <dbReference type="ARBA" id="ARBA00022840"/>
    </source>
</evidence>
<dbReference type="EMBL" id="OUUY01000013">
    <property type="protein sequence ID" value="SPP99720.1"/>
    <property type="molecule type" value="Genomic_DNA"/>
</dbReference>
<dbReference type="InterPro" id="IPR004358">
    <property type="entry name" value="Sig_transdc_His_kin-like_C"/>
</dbReference>
<dbReference type="GO" id="GO:0005886">
    <property type="term" value="C:plasma membrane"/>
    <property type="evidence" value="ECO:0007669"/>
    <property type="project" value="TreeGrafter"/>
</dbReference>
<dbReference type="PRINTS" id="PR00344">
    <property type="entry name" value="BCTRLSENSOR"/>
</dbReference>
<dbReference type="Gene3D" id="3.30.565.10">
    <property type="entry name" value="Histidine kinase-like ATPase, C-terminal domain"/>
    <property type="match status" value="1"/>
</dbReference>
<evidence type="ECO:0000256" key="4">
    <source>
        <dbReference type="ARBA" id="ARBA00022741"/>
    </source>
</evidence>
<evidence type="ECO:0000256" key="3">
    <source>
        <dbReference type="ARBA" id="ARBA00022679"/>
    </source>
</evidence>
<sequence length="347" mass="39689">MSILLIFRVVRYISALMATALVWLLLGMAYLDHFVKPFDKLIPWMMPWKRTYDSAAGPATLEKRILMMQDYLDASNKAANYAFLIILFSFAAICVYLTLVYQQKQRRSKENALLSLKNQEIARRNEFIRYISATIGHEFKNNVGRIKRRLDLLPELPLDARRRIEDNLDKLFADIDIFKKISDEREAGLIDFAKVDLGEMLADLVSQYSDFAHFNYEGWVSPPSIFASRTLLRTVFENLIDNSINYKKPGQTRANINLSCSLDIDAKRRYVSLSFRDEGIGMDEKGADQCFYKGKGSQSGWGQGLYFAKYVIGLHAGKIRTGKEYTALGVGTEMIIHLPFVEEALNV</sequence>
<evidence type="ECO:0000256" key="7">
    <source>
        <dbReference type="SAM" id="Phobius"/>
    </source>
</evidence>
<dbReference type="InterPro" id="IPR003594">
    <property type="entry name" value="HATPase_dom"/>
</dbReference>
<reference evidence="10" key="1">
    <citation type="submission" date="2018-03" db="EMBL/GenBank/DDBJ databases">
        <authorList>
            <person name="Zecchin S."/>
        </authorList>
    </citation>
    <scope>NUCLEOTIDE SEQUENCE [LARGE SCALE GENOMIC DNA]</scope>
</reference>
<evidence type="ECO:0000256" key="5">
    <source>
        <dbReference type="ARBA" id="ARBA00022777"/>
    </source>
</evidence>
<dbReference type="InterPro" id="IPR036890">
    <property type="entry name" value="HATPase_C_sf"/>
</dbReference>
<dbReference type="AlphaFoldDB" id="A0A2U3QEE9"/>
<keyword evidence="3 9" id="KW-0808">Transferase</keyword>
<protein>
    <recommendedName>
        <fullName evidence="2">histidine kinase</fullName>
        <ecNumber evidence="2">2.7.13.3</ecNumber>
    </recommendedName>
</protein>
<keyword evidence="7" id="KW-0812">Transmembrane</keyword>
<keyword evidence="7" id="KW-1133">Transmembrane helix</keyword>
<dbReference type="Proteomes" id="UP000245125">
    <property type="component" value="Unassembled WGS sequence"/>
</dbReference>
<evidence type="ECO:0000256" key="2">
    <source>
        <dbReference type="ARBA" id="ARBA00012438"/>
    </source>
</evidence>
<keyword evidence="7" id="KW-0472">Membrane</keyword>
<keyword evidence="10" id="KW-1185">Reference proteome</keyword>
<dbReference type="SUPFAM" id="SSF55874">
    <property type="entry name" value="ATPase domain of HSP90 chaperone/DNA topoisomerase II/histidine kinase"/>
    <property type="match status" value="1"/>
</dbReference>
<feature type="transmembrane region" description="Helical" evidence="7">
    <location>
        <begin position="12"/>
        <end position="31"/>
    </location>
</feature>
<evidence type="ECO:0000259" key="8">
    <source>
        <dbReference type="PROSITE" id="PS50109"/>
    </source>
</evidence>
<dbReference type="SMART" id="SM00387">
    <property type="entry name" value="HATPase_c"/>
    <property type="match status" value="1"/>
</dbReference>
<keyword evidence="5 9" id="KW-0418">Kinase</keyword>
<dbReference type="GO" id="GO:0005524">
    <property type="term" value="F:ATP binding"/>
    <property type="evidence" value="ECO:0007669"/>
    <property type="project" value="UniProtKB-KW"/>
</dbReference>
<dbReference type="PROSITE" id="PS50109">
    <property type="entry name" value="HIS_KIN"/>
    <property type="match status" value="1"/>
</dbReference>
<dbReference type="EC" id="2.7.13.3" evidence="2"/>
<dbReference type="Pfam" id="PF02518">
    <property type="entry name" value="HATPase_c"/>
    <property type="match status" value="1"/>
</dbReference>
<proteinExistence type="predicted"/>
<feature type="domain" description="Histidine kinase" evidence="8">
    <location>
        <begin position="134"/>
        <end position="342"/>
    </location>
</feature>
<dbReference type="InterPro" id="IPR050980">
    <property type="entry name" value="2C_sensor_his_kinase"/>
</dbReference>